<gene>
    <name evidence="1" type="ORF">JIN82_00480</name>
</gene>
<reference evidence="1" key="1">
    <citation type="submission" date="2021-01" db="EMBL/GenBank/DDBJ databases">
        <title>Modified the classification status of verrucomicrobia.</title>
        <authorList>
            <person name="Feng X."/>
        </authorList>
    </citation>
    <scope>NUCLEOTIDE SEQUENCE</scope>
    <source>
        <strain evidence="1">_KCTC 22039</strain>
    </source>
</reference>
<comment type="caution">
    <text evidence="1">The sequence shown here is derived from an EMBL/GenBank/DDBJ whole genome shotgun (WGS) entry which is preliminary data.</text>
</comment>
<sequence length="134" mass="15313">MKLEIEIPYDQKVFVPGEVISGRCVWQLDKIPDSLQLSLLWLAKGRDRNDTELVATEYLKASASGEQTFSFELPSQPLSFRGNLLRLGWMLELVSDGGKFCRYEFELSATGEPLILKKADVAGRKKPWFRMKSR</sequence>
<evidence type="ECO:0000313" key="1">
    <source>
        <dbReference type="EMBL" id="MBK1789620.1"/>
    </source>
</evidence>
<evidence type="ECO:0000313" key="2">
    <source>
        <dbReference type="Proteomes" id="UP000624703"/>
    </source>
</evidence>
<protein>
    <submittedName>
        <fullName evidence="1">Uncharacterized protein</fullName>
    </submittedName>
</protein>
<proteinExistence type="predicted"/>
<accession>A0A8J7MBX7</accession>
<name>A0A8J7MBX7_9BACT</name>
<keyword evidence="2" id="KW-1185">Reference proteome</keyword>
<dbReference type="Proteomes" id="UP000624703">
    <property type="component" value="Unassembled WGS sequence"/>
</dbReference>
<dbReference type="RefSeq" id="WP_200309625.1">
    <property type="nucleotide sequence ID" value="NZ_JAENIM010000008.1"/>
</dbReference>
<dbReference type="EMBL" id="JAENIM010000008">
    <property type="protein sequence ID" value="MBK1789620.1"/>
    <property type="molecule type" value="Genomic_DNA"/>
</dbReference>
<dbReference type="AlphaFoldDB" id="A0A8J7MBX7"/>
<organism evidence="1 2">
    <name type="scientific">Persicirhabdus sediminis</name>
    <dbReference type="NCBI Taxonomy" id="454144"/>
    <lineage>
        <taxon>Bacteria</taxon>
        <taxon>Pseudomonadati</taxon>
        <taxon>Verrucomicrobiota</taxon>
        <taxon>Verrucomicrobiia</taxon>
        <taxon>Verrucomicrobiales</taxon>
        <taxon>Verrucomicrobiaceae</taxon>
        <taxon>Persicirhabdus</taxon>
    </lineage>
</organism>